<dbReference type="EMBL" id="BMIV01000019">
    <property type="protein sequence ID" value="GGF78399.1"/>
    <property type="molecule type" value="Genomic_DNA"/>
</dbReference>
<gene>
    <name evidence="9" type="ORF">GCM10011402_33760</name>
</gene>
<evidence type="ECO:0000256" key="6">
    <source>
        <dbReference type="ARBA" id="ARBA00023125"/>
    </source>
</evidence>
<keyword evidence="10" id="KW-1185">Reference proteome</keyword>
<evidence type="ECO:0000313" key="10">
    <source>
        <dbReference type="Proteomes" id="UP000640509"/>
    </source>
</evidence>
<keyword evidence="4 8" id="KW-0378">Hydrolase</keyword>
<proteinExistence type="inferred from homology"/>
<dbReference type="Pfam" id="PF02586">
    <property type="entry name" value="SRAP"/>
    <property type="match status" value="1"/>
</dbReference>
<comment type="similarity">
    <text evidence="1 8">Belongs to the SOS response-associated peptidase family.</text>
</comment>
<evidence type="ECO:0000256" key="1">
    <source>
        <dbReference type="ARBA" id="ARBA00008136"/>
    </source>
</evidence>
<sequence>MLQMIWGYLHDPAALCWRPGPSHRTEDRLICNLYNLTTNQQAIRDAAQVMQDSLGNLEPSLDIYPDRPAPVVRNTPEGRELSRLTWGMPTPPQFLKAKDAPDTGVTNIRNTRSPHWRRWLGIENRCLVPATAFSEYGQKPDPVTKRKPLHWFALDETRPLFFFAGIWTPWRGVRGSMKTPRPGEHQLFAFLTCEPNTVVGKVHPKAMPVILSTEDEMEMWMTAEWSQAQALQRPLADDALIELPSDALDEPQGRLL</sequence>
<evidence type="ECO:0000313" key="9">
    <source>
        <dbReference type="EMBL" id="GGF78399.1"/>
    </source>
</evidence>
<name>A0ABQ1VLQ4_9RHOB</name>
<keyword evidence="7" id="KW-0456">Lyase</keyword>
<keyword evidence="6" id="KW-0238">DNA-binding</keyword>
<evidence type="ECO:0000256" key="4">
    <source>
        <dbReference type="ARBA" id="ARBA00022801"/>
    </source>
</evidence>
<dbReference type="Proteomes" id="UP000640509">
    <property type="component" value="Unassembled WGS sequence"/>
</dbReference>
<dbReference type="InterPro" id="IPR036590">
    <property type="entry name" value="SRAP-like"/>
</dbReference>
<keyword evidence="3" id="KW-0227">DNA damage</keyword>
<keyword evidence="5" id="KW-0190">Covalent protein-DNA linkage</keyword>
<dbReference type="RefSeq" id="WP_229665376.1">
    <property type="nucleotide sequence ID" value="NZ_BMIV01000019.1"/>
</dbReference>
<evidence type="ECO:0000256" key="2">
    <source>
        <dbReference type="ARBA" id="ARBA00022670"/>
    </source>
</evidence>
<evidence type="ECO:0000256" key="5">
    <source>
        <dbReference type="ARBA" id="ARBA00023124"/>
    </source>
</evidence>
<evidence type="ECO:0000256" key="7">
    <source>
        <dbReference type="ARBA" id="ARBA00023239"/>
    </source>
</evidence>
<comment type="caution">
    <text evidence="9">The sequence shown here is derived from an EMBL/GenBank/DDBJ whole genome shotgun (WGS) entry which is preliminary data.</text>
</comment>
<accession>A0ABQ1VLQ4</accession>
<dbReference type="SUPFAM" id="SSF143081">
    <property type="entry name" value="BB1717-like"/>
    <property type="match status" value="1"/>
</dbReference>
<keyword evidence="2 8" id="KW-0645">Protease</keyword>
<dbReference type="Gene3D" id="3.90.1680.20">
    <property type="match status" value="2"/>
</dbReference>
<dbReference type="PANTHER" id="PTHR13604:SF0">
    <property type="entry name" value="ABASIC SITE PROCESSING PROTEIN HMCES"/>
    <property type="match status" value="1"/>
</dbReference>
<reference evidence="10" key="1">
    <citation type="journal article" date="2019" name="Int. J. Syst. Evol. Microbiol.">
        <title>The Global Catalogue of Microorganisms (GCM) 10K type strain sequencing project: providing services to taxonomists for standard genome sequencing and annotation.</title>
        <authorList>
            <consortium name="The Broad Institute Genomics Platform"/>
            <consortium name="The Broad Institute Genome Sequencing Center for Infectious Disease"/>
            <person name="Wu L."/>
            <person name="Ma J."/>
        </authorList>
    </citation>
    <scope>NUCLEOTIDE SEQUENCE [LARGE SCALE GENOMIC DNA]</scope>
    <source>
        <strain evidence="10">CGMCC 1.15419</strain>
    </source>
</reference>
<organism evidence="9 10">
    <name type="scientific">Paracoccus acridae</name>
    <dbReference type="NCBI Taxonomy" id="1795310"/>
    <lineage>
        <taxon>Bacteria</taxon>
        <taxon>Pseudomonadati</taxon>
        <taxon>Pseudomonadota</taxon>
        <taxon>Alphaproteobacteria</taxon>
        <taxon>Rhodobacterales</taxon>
        <taxon>Paracoccaceae</taxon>
        <taxon>Paracoccus</taxon>
    </lineage>
</organism>
<dbReference type="EC" id="3.4.-.-" evidence="8"/>
<dbReference type="InterPro" id="IPR003738">
    <property type="entry name" value="SRAP"/>
</dbReference>
<evidence type="ECO:0000256" key="3">
    <source>
        <dbReference type="ARBA" id="ARBA00022763"/>
    </source>
</evidence>
<evidence type="ECO:0000256" key="8">
    <source>
        <dbReference type="RuleBase" id="RU364100"/>
    </source>
</evidence>
<dbReference type="PANTHER" id="PTHR13604">
    <property type="entry name" value="DC12-RELATED"/>
    <property type="match status" value="1"/>
</dbReference>
<protein>
    <recommendedName>
        <fullName evidence="8">Abasic site processing protein</fullName>
        <ecNumber evidence="8">3.4.-.-</ecNumber>
    </recommendedName>
</protein>